<dbReference type="Gene3D" id="3.30.2020.10">
    <property type="entry name" value="NE0471-like N-terminal domain"/>
    <property type="match status" value="1"/>
</dbReference>
<dbReference type="SUPFAM" id="SSF143880">
    <property type="entry name" value="NE0471 N-terminal domain-like"/>
    <property type="match status" value="1"/>
</dbReference>
<proteinExistence type="predicted"/>
<sequence length="92" mass="10806">MQLMDIVAVELIEDFRVRLTFSDHTMREVDLWPYIRRGPIFARVRDDTSFFRQIEIRDGTIAWPNGADIDPNVLYYPDLQPAGWEHDRAPAS</sequence>
<gene>
    <name evidence="1" type="ORF">CJ255_00365</name>
</gene>
<dbReference type="RefSeq" id="WP_097642100.1">
    <property type="nucleotide sequence ID" value="NZ_NQWI01000001.1"/>
</dbReference>
<protein>
    <recommendedName>
        <fullName evidence="3">DUF2442 domain-containing protein</fullName>
    </recommendedName>
</protein>
<evidence type="ECO:0000313" key="2">
    <source>
        <dbReference type="Proteomes" id="UP000220527"/>
    </source>
</evidence>
<evidence type="ECO:0000313" key="1">
    <source>
        <dbReference type="EMBL" id="PDW05080.1"/>
    </source>
</evidence>
<accession>A0A2A6RQA0</accession>
<dbReference type="OrthoDB" id="164094at2"/>
<reference evidence="2" key="1">
    <citation type="submission" date="2017-08" db="EMBL/GenBank/DDBJ databases">
        <authorList>
            <person name="Grouzdev D.S."/>
            <person name="Gaisin V.A."/>
            <person name="Rysina M.S."/>
            <person name="Gorlenko V.M."/>
        </authorList>
    </citation>
    <scope>NUCLEOTIDE SEQUENCE [LARGE SCALE GENOMIC DNA]</scope>
    <source>
        <strain evidence="2">Kir15-3F</strain>
    </source>
</reference>
<keyword evidence="2" id="KW-1185">Reference proteome</keyword>
<dbReference type="EMBL" id="NQWI01000001">
    <property type="protein sequence ID" value="PDW05080.1"/>
    <property type="molecule type" value="Genomic_DNA"/>
</dbReference>
<evidence type="ECO:0008006" key="3">
    <source>
        <dbReference type="Google" id="ProtNLM"/>
    </source>
</evidence>
<organism evidence="1 2">
    <name type="scientific">Candidatus Viridilinea mediisalina</name>
    <dbReference type="NCBI Taxonomy" id="2024553"/>
    <lineage>
        <taxon>Bacteria</taxon>
        <taxon>Bacillati</taxon>
        <taxon>Chloroflexota</taxon>
        <taxon>Chloroflexia</taxon>
        <taxon>Chloroflexales</taxon>
        <taxon>Chloroflexineae</taxon>
        <taxon>Oscillochloridaceae</taxon>
        <taxon>Candidatus Viridilinea</taxon>
    </lineage>
</organism>
<dbReference type="InterPro" id="IPR018841">
    <property type="entry name" value="DUF2442"/>
</dbReference>
<dbReference type="Proteomes" id="UP000220527">
    <property type="component" value="Unassembled WGS sequence"/>
</dbReference>
<dbReference type="AlphaFoldDB" id="A0A2A6RQA0"/>
<comment type="caution">
    <text evidence="1">The sequence shown here is derived from an EMBL/GenBank/DDBJ whole genome shotgun (WGS) entry which is preliminary data.</text>
</comment>
<name>A0A2A6RQA0_9CHLR</name>
<dbReference type="Pfam" id="PF10387">
    <property type="entry name" value="DUF2442"/>
    <property type="match status" value="1"/>
</dbReference>
<dbReference type="InterPro" id="IPR036782">
    <property type="entry name" value="NE0471-like_N"/>
</dbReference>